<evidence type="ECO:0000259" key="1">
    <source>
        <dbReference type="Pfam" id="PF10080"/>
    </source>
</evidence>
<dbReference type="Proteomes" id="UP000315343">
    <property type="component" value="Unassembled WGS sequence"/>
</dbReference>
<proteinExistence type="predicted"/>
<feature type="domain" description="Membrane iron-sulfur containing protein FtrD-like" evidence="1">
    <location>
        <begin position="60"/>
        <end position="163"/>
    </location>
</feature>
<evidence type="ECO:0000313" key="2">
    <source>
        <dbReference type="EMBL" id="TWH80748.1"/>
    </source>
</evidence>
<organism evidence="2 3">
    <name type="scientific">Sedimentibacter saalensis</name>
    <dbReference type="NCBI Taxonomy" id="130788"/>
    <lineage>
        <taxon>Bacteria</taxon>
        <taxon>Bacillati</taxon>
        <taxon>Bacillota</taxon>
        <taxon>Tissierellia</taxon>
        <taxon>Sedimentibacter</taxon>
    </lineage>
</organism>
<comment type="caution">
    <text evidence="2">The sequence shown here is derived from an EMBL/GenBank/DDBJ whole genome shotgun (WGS) entry which is preliminary data.</text>
</comment>
<name>A0A562JBW4_9FIRM</name>
<dbReference type="OrthoDB" id="9792533at2"/>
<evidence type="ECO:0000313" key="3">
    <source>
        <dbReference type="Proteomes" id="UP000315343"/>
    </source>
</evidence>
<dbReference type="Pfam" id="PF10080">
    <property type="entry name" value="FtrD-like"/>
    <property type="match status" value="1"/>
</dbReference>
<gene>
    <name evidence="2" type="ORF">LY60_02010</name>
</gene>
<dbReference type="AlphaFoldDB" id="A0A562JBW4"/>
<dbReference type="EMBL" id="VLKH01000004">
    <property type="protein sequence ID" value="TWH80748.1"/>
    <property type="molecule type" value="Genomic_DNA"/>
</dbReference>
<reference evidence="2 3" key="1">
    <citation type="submission" date="2019-07" db="EMBL/GenBank/DDBJ databases">
        <title>Genomic Encyclopedia of Type Strains, Phase I: the one thousand microbial genomes (KMG-I) project.</title>
        <authorList>
            <person name="Kyrpides N."/>
        </authorList>
    </citation>
    <scope>NUCLEOTIDE SEQUENCE [LARGE SCALE GENOMIC DNA]</scope>
    <source>
        <strain evidence="2 3">DSM 13558</strain>
    </source>
</reference>
<protein>
    <submittedName>
        <fullName evidence="2">Putative membrane protein DUF2318</fullName>
    </submittedName>
</protein>
<dbReference type="InterPro" id="IPR018758">
    <property type="entry name" value="FtrD-like"/>
</dbReference>
<sequence length="168" mass="18335">MKKNNLILGAVALIVVAAAAFTFLKPNTDKGKTNDQPKTAPVSAINENGDIVIPIADITEDATFYSYDKLDTYMEVLAVKASDGTIRTAFNTCQVCYSSGKGYYVQDGNVLVCQNCGNRFNMDEIEVAKGGCNPVPIFDEWKEVTNSSIIITKDVFVEAEGIFANWKN</sequence>
<dbReference type="RefSeq" id="WP_145082861.1">
    <property type="nucleotide sequence ID" value="NZ_VLKH01000004.1"/>
</dbReference>
<accession>A0A562JBW4</accession>
<keyword evidence="3" id="KW-1185">Reference proteome</keyword>